<dbReference type="EMBL" id="JAIGNQ010000002">
    <property type="protein sequence ID" value="MBX7488499.1"/>
    <property type="molecule type" value="Genomic_DNA"/>
</dbReference>
<evidence type="ECO:0000313" key="5">
    <source>
        <dbReference type="Proteomes" id="UP000776651"/>
    </source>
</evidence>
<evidence type="ECO:0000259" key="3">
    <source>
        <dbReference type="PROSITE" id="PS51724"/>
    </source>
</evidence>
<feature type="transmembrane region" description="Helical" evidence="2">
    <location>
        <begin position="47"/>
        <end position="68"/>
    </location>
</feature>
<reference evidence="4 5" key="1">
    <citation type="submission" date="2021-08" db="EMBL/GenBank/DDBJ databases">
        <title>Comparative Genomics Analysis of the Genus Qipengyuania Reveals Extensive Genetic Diversity and Metabolic Versatility, Including the Description of Fifteen Novel Species.</title>
        <authorList>
            <person name="Liu Y."/>
        </authorList>
    </citation>
    <scope>NUCLEOTIDE SEQUENCE [LARGE SCALE GENOMIC DNA]</scope>
    <source>
        <strain evidence="4 5">GH25</strain>
    </source>
</reference>
<dbReference type="RefSeq" id="WP_221597854.1">
    <property type="nucleotide sequence ID" value="NZ_JAIGNQ010000002.1"/>
</dbReference>
<accession>A0ABS7JI80</accession>
<keyword evidence="2" id="KW-1133">Transmembrane helix</keyword>
<comment type="caution">
    <text evidence="4">The sequence shown here is derived from an EMBL/GenBank/DDBJ whole genome shotgun (WGS) entry which is preliminary data.</text>
</comment>
<feature type="region of interest" description="Disordered" evidence="1">
    <location>
        <begin position="1"/>
        <end position="20"/>
    </location>
</feature>
<keyword evidence="2" id="KW-0812">Transmembrane</keyword>
<dbReference type="Pfam" id="PF05036">
    <property type="entry name" value="SPOR"/>
    <property type="match status" value="1"/>
</dbReference>
<dbReference type="InterPro" id="IPR007730">
    <property type="entry name" value="SPOR-like_dom"/>
</dbReference>
<evidence type="ECO:0000313" key="4">
    <source>
        <dbReference type="EMBL" id="MBX7488499.1"/>
    </source>
</evidence>
<dbReference type="InterPro" id="IPR036680">
    <property type="entry name" value="SPOR-like_sf"/>
</dbReference>
<keyword evidence="5" id="KW-1185">Reference proteome</keyword>
<proteinExistence type="predicted"/>
<evidence type="ECO:0000256" key="2">
    <source>
        <dbReference type="SAM" id="Phobius"/>
    </source>
</evidence>
<name>A0ABS7JI80_9SPHN</name>
<feature type="region of interest" description="Disordered" evidence="1">
    <location>
        <begin position="76"/>
        <end position="133"/>
    </location>
</feature>
<dbReference type="SUPFAM" id="SSF110997">
    <property type="entry name" value="Sporulation related repeat"/>
    <property type="match status" value="1"/>
</dbReference>
<keyword evidence="2" id="KW-0472">Membrane</keyword>
<protein>
    <submittedName>
        <fullName evidence="4">SPOR domain-containing protein</fullName>
    </submittedName>
</protein>
<sequence length="231" mass="24275">MMGSTPYDTDEDWESEGELDLADDESLPWLEAADDEGDAAGFDTSRLIMLGTLAITLLAAVVGGIWFVTSQVSNEPEADGSLIEAPDGPYKTRPENPGGKTFAGTGDTSFAVGEGQTREGKLADRPASAPMDSVAASPSIASTVSEPPVETTQSSAGAVQVGAFPRREDAEAAWSNLIRQTEALNGVRHRVVEAQVDIGRVFRLQAMTGDRAAANRLCNALKADGLACFVK</sequence>
<feature type="domain" description="SPOR" evidence="3">
    <location>
        <begin position="151"/>
        <end position="231"/>
    </location>
</feature>
<dbReference type="Gene3D" id="3.30.70.1070">
    <property type="entry name" value="Sporulation related repeat"/>
    <property type="match status" value="1"/>
</dbReference>
<evidence type="ECO:0000256" key="1">
    <source>
        <dbReference type="SAM" id="MobiDB-lite"/>
    </source>
</evidence>
<gene>
    <name evidence="4" type="ORF">K3177_08225</name>
</gene>
<feature type="compositionally biased region" description="Acidic residues" evidence="1">
    <location>
        <begin position="8"/>
        <end position="20"/>
    </location>
</feature>
<organism evidence="4 5">
    <name type="scientific">Qipengyuania pacifica</name>
    <dbReference type="NCBI Taxonomy" id="2860199"/>
    <lineage>
        <taxon>Bacteria</taxon>
        <taxon>Pseudomonadati</taxon>
        <taxon>Pseudomonadota</taxon>
        <taxon>Alphaproteobacteria</taxon>
        <taxon>Sphingomonadales</taxon>
        <taxon>Erythrobacteraceae</taxon>
        <taxon>Qipengyuania</taxon>
    </lineage>
</organism>
<dbReference type="PROSITE" id="PS51724">
    <property type="entry name" value="SPOR"/>
    <property type="match status" value="1"/>
</dbReference>
<dbReference type="Proteomes" id="UP000776651">
    <property type="component" value="Unassembled WGS sequence"/>
</dbReference>